<reference evidence="5" key="1">
    <citation type="submission" date="2019-06" db="EMBL/GenBank/DDBJ databases">
        <title>Alistipes onderdonkii subsp. vulgaris subsp. nov., Alistipes dispar sp. nov. and Alistipes communis sp. nov., isolated from human faeces, and creation of Alistipes onderdonkii subsp. onderdonkii subsp. nov.</title>
        <authorList>
            <person name="Sakamoto M."/>
            <person name="Ikeyama N."/>
            <person name="Ogata Y."/>
            <person name="Suda W."/>
            <person name="Iino T."/>
            <person name="Hattori M."/>
            <person name="Ohkuma M."/>
        </authorList>
    </citation>
    <scope>NUCLEOTIDE SEQUENCE [LARGE SCALE GENOMIC DNA]</scope>
    <source>
        <strain evidence="5">5CPEGH6</strain>
    </source>
</reference>
<sequence>MEWHESTGNRPYGSVGEGAGRMRCTETCDLVSAHTVRRSFAANLLGTKDVPFAAISKALGHSKIATAMRYLRVGVEENAPILAGSGCFRLSAGAGD</sequence>
<dbReference type="InterPro" id="IPR013762">
    <property type="entry name" value="Integrase-like_cat_sf"/>
</dbReference>
<dbReference type="Gene3D" id="1.10.443.10">
    <property type="entry name" value="Intergrase catalytic core"/>
    <property type="match status" value="1"/>
</dbReference>
<name>A0A4Y1X2G9_9BACT</name>
<evidence type="ECO:0000259" key="3">
    <source>
        <dbReference type="Pfam" id="PF00589"/>
    </source>
</evidence>
<dbReference type="GO" id="GO:0003677">
    <property type="term" value="F:DNA binding"/>
    <property type="evidence" value="ECO:0007669"/>
    <property type="project" value="InterPro"/>
</dbReference>
<evidence type="ECO:0000256" key="1">
    <source>
        <dbReference type="ARBA" id="ARBA00023172"/>
    </source>
</evidence>
<dbReference type="Proteomes" id="UP000319374">
    <property type="component" value="Chromosome"/>
</dbReference>
<dbReference type="SUPFAM" id="SSF56349">
    <property type="entry name" value="DNA breaking-rejoining enzymes"/>
    <property type="match status" value="1"/>
</dbReference>
<accession>A0A4Y1X2G9</accession>
<keyword evidence="5" id="KW-1185">Reference proteome</keyword>
<dbReference type="KEGG" id="ada:A5CPEGH6_15620"/>
<dbReference type="GO" id="GO:0006310">
    <property type="term" value="P:DNA recombination"/>
    <property type="evidence" value="ECO:0007669"/>
    <property type="project" value="UniProtKB-KW"/>
</dbReference>
<keyword evidence="1" id="KW-0233">DNA recombination</keyword>
<dbReference type="Pfam" id="PF00589">
    <property type="entry name" value="Phage_integrase"/>
    <property type="match status" value="1"/>
</dbReference>
<evidence type="ECO:0000313" key="5">
    <source>
        <dbReference type="Proteomes" id="UP000319374"/>
    </source>
</evidence>
<dbReference type="EMBL" id="AP019736">
    <property type="protein sequence ID" value="BBL06924.1"/>
    <property type="molecule type" value="Genomic_DNA"/>
</dbReference>
<dbReference type="InterPro" id="IPR011010">
    <property type="entry name" value="DNA_brk_join_enz"/>
</dbReference>
<protein>
    <recommendedName>
        <fullName evidence="3">Tyr recombinase domain-containing protein</fullName>
    </recommendedName>
</protein>
<proteinExistence type="predicted"/>
<organism evidence="4 5">
    <name type="scientific">Alistipes dispar</name>
    <dbReference type="NCBI Taxonomy" id="2585119"/>
    <lineage>
        <taxon>Bacteria</taxon>
        <taxon>Pseudomonadati</taxon>
        <taxon>Bacteroidota</taxon>
        <taxon>Bacteroidia</taxon>
        <taxon>Bacteroidales</taxon>
        <taxon>Rikenellaceae</taxon>
        <taxon>Alistipes</taxon>
    </lineage>
</organism>
<evidence type="ECO:0000313" key="4">
    <source>
        <dbReference type="EMBL" id="BBL06924.1"/>
    </source>
</evidence>
<gene>
    <name evidence="4" type="ORF">A5CPEGH6_15620</name>
</gene>
<dbReference type="GO" id="GO:0015074">
    <property type="term" value="P:DNA integration"/>
    <property type="evidence" value="ECO:0007669"/>
    <property type="project" value="InterPro"/>
</dbReference>
<dbReference type="AlphaFoldDB" id="A0A4Y1X2G9"/>
<feature type="region of interest" description="Disordered" evidence="2">
    <location>
        <begin position="1"/>
        <end position="20"/>
    </location>
</feature>
<evidence type="ECO:0000256" key="2">
    <source>
        <dbReference type="SAM" id="MobiDB-lite"/>
    </source>
</evidence>
<feature type="domain" description="Tyr recombinase" evidence="3">
    <location>
        <begin position="30"/>
        <end position="73"/>
    </location>
</feature>
<dbReference type="InterPro" id="IPR002104">
    <property type="entry name" value="Integrase_catalytic"/>
</dbReference>